<dbReference type="PANTHER" id="PTHR30008">
    <property type="entry name" value="EXODEOXYRIBONUCLEASE 7 LARGE SUBUNIT"/>
    <property type="match status" value="1"/>
</dbReference>
<dbReference type="PANTHER" id="PTHR30008:SF0">
    <property type="entry name" value="EXODEOXYRIBONUCLEASE 7 LARGE SUBUNIT"/>
    <property type="match status" value="1"/>
</dbReference>
<keyword evidence="1 5" id="KW-0963">Cytoplasm</keyword>
<keyword evidence="2 5" id="KW-0540">Nuclease</keyword>
<dbReference type="InterPro" id="IPR020579">
    <property type="entry name" value="Exonuc_VII_lsu_C"/>
</dbReference>
<evidence type="ECO:0000259" key="8">
    <source>
        <dbReference type="Pfam" id="PF13742"/>
    </source>
</evidence>
<dbReference type="InterPro" id="IPR003753">
    <property type="entry name" value="Exonuc_VII_L"/>
</dbReference>
<evidence type="ECO:0000259" key="7">
    <source>
        <dbReference type="Pfam" id="PF02601"/>
    </source>
</evidence>
<comment type="subcellular location">
    <subcellularLocation>
        <location evidence="5 6">Cytoplasm</location>
    </subcellularLocation>
</comment>
<dbReference type="Proteomes" id="UP000178606">
    <property type="component" value="Unassembled WGS sequence"/>
</dbReference>
<evidence type="ECO:0000256" key="1">
    <source>
        <dbReference type="ARBA" id="ARBA00022490"/>
    </source>
</evidence>
<dbReference type="GO" id="GO:0008855">
    <property type="term" value="F:exodeoxyribonuclease VII activity"/>
    <property type="evidence" value="ECO:0007669"/>
    <property type="project" value="UniProtKB-UniRule"/>
</dbReference>
<gene>
    <name evidence="5" type="primary">xseA</name>
    <name evidence="9" type="ORF">A3F84_07950</name>
</gene>
<comment type="caution">
    <text evidence="9">The sequence shown here is derived from an EMBL/GenBank/DDBJ whole genome shotgun (WGS) entry which is preliminary data.</text>
</comment>
<evidence type="ECO:0000256" key="2">
    <source>
        <dbReference type="ARBA" id="ARBA00022722"/>
    </source>
</evidence>
<dbReference type="EC" id="3.1.11.6" evidence="5"/>
<dbReference type="GO" id="GO:0006308">
    <property type="term" value="P:DNA catabolic process"/>
    <property type="evidence" value="ECO:0007669"/>
    <property type="project" value="UniProtKB-UniRule"/>
</dbReference>
<keyword evidence="3 5" id="KW-0378">Hydrolase</keyword>
<dbReference type="GO" id="GO:0009318">
    <property type="term" value="C:exodeoxyribonuclease VII complex"/>
    <property type="evidence" value="ECO:0007669"/>
    <property type="project" value="UniProtKB-UniRule"/>
</dbReference>
<name>A0A1F6CAR6_HANXR</name>
<feature type="domain" description="OB-fold nucleic acid binding" evidence="8">
    <location>
        <begin position="6"/>
        <end position="97"/>
    </location>
</feature>
<keyword evidence="4 5" id="KW-0269">Exonuclease</keyword>
<comment type="subunit">
    <text evidence="5">Heterooligomer composed of large and small subunits.</text>
</comment>
<evidence type="ECO:0000313" key="9">
    <source>
        <dbReference type="EMBL" id="OGG46269.1"/>
    </source>
</evidence>
<organism evidence="9 10">
    <name type="scientific">Handelsmanbacteria sp. (strain RIFCSPLOWO2_12_FULL_64_10)</name>
    <dbReference type="NCBI Taxonomy" id="1817868"/>
    <lineage>
        <taxon>Bacteria</taxon>
        <taxon>Candidatus Handelsmaniibacteriota</taxon>
    </lineage>
</organism>
<proteinExistence type="inferred from homology"/>
<dbReference type="EMBL" id="MFKF01000328">
    <property type="protein sequence ID" value="OGG46269.1"/>
    <property type="molecule type" value="Genomic_DNA"/>
</dbReference>
<reference evidence="9 10" key="1">
    <citation type="journal article" date="2016" name="Nat. Commun.">
        <title>Thousands of microbial genomes shed light on interconnected biogeochemical processes in an aquifer system.</title>
        <authorList>
            <person name="Anantharaman K."/>
            <person name="Brown C.T."/>
            <person name="Hug L.A."/>
            <person name="Sharon I."/>
            <person name="Castelle C.J."/>
            <person name="Probst A.J."/>
            <person name="Thomas B.C."/>
            <person name="Singh A."/>
            <person name="Wilkins M.J."/>
            <person name="Karaoz U."/>
            <person name="Brodie E.L."/>
            <person name="Williams K.H."/>
            <person name="Hubbard S.S."/>
            <person name="Banfield J.F."/>
        </authorList>
    </citation>
    <scope>NUCLEOTIDE SEQUENCE [LARGE SCALE GENOMIC DNA]</scope>
    <source>
        <strain evidence="10">RIFCSPLOWO2_12_FULL_64_10</strain>
    </source>
</reference>
<dbReference type="HAMAP" id="MF_00378">
    <property type="entry name" value="Exonuc_7_L"/>
    <property type="match status" value="1"/>
</dbReference>
<dbReference type="InterPro" id="IPR025824">
    <property type="entry name" value="OB-fold_nuc-bd_dom"/>
</dbReference>
<dbReference type="GO" id="GO:0005737">
    <property type="term" value="C:cytoplasm"/>
    <property type="evidence" value="ECO:0007669"/>
    <property type="project" value="UniProtKB-SubCell"/>
</dbReference>
<evidence type="ECO:0000256" key="6">
    <source>
        <dbReference type="RuleBase" id="RU004355"/>
    </source>
</evidence>
<comment type="catalytic activity">
    <reaction evidence="5 6">
        <text>Exonucleolytic cleavage in either 5'- to 3'- or 3'- to 5'-direction to yield nucleoside 5'-phosphates.</text>
        <dbReference type="EC" id="3.1.11.6"/>
    </reaction>
</comment>
<dbReference type="CDD" id="cd04489">
    <property type="entry name" value="ExoVII_LU_OBF"/>
    <property type="match status" value="1"/>
</dbReference>
<dbReference type="Pfam" id="PF13742">
    <property type="entry name" value="tRNA_anti_2"/>
    <property type="match status" value="1"/>
</dbReference>
<protein>
    <recommendedName>
        <fullName evidence="5">Exodeoxyribonuclease 7 large subunit</fullName>
        <ecNumber evidence="5">3.1.11.6</ecNumber>
    </recommendedName>
    <alternativeName>
        <fullName evidence="5">Exodeoxyribonuclease VII large subunit</fullName>
        <shortName evidence="5">Exonuclease VII large subunit</shortName>
    </alternativeName>
</protein>
<comment type="function">
    <text evidence="5">Bidirectionally degrades single-stranded DNA into large acid-insoluble oligonucleotides, which are then degraded further into small acid-soluble oligonucleotides.</text>
</comment>
<dbReference type="AlphaFoldDB" id="A0A1F6CAR6"/>
<dbReference type="NCBIfam" id="TIGR00237">
    <property type="entry name" value="xseA"/>
    <property type="match status" value="1"/>
</dbReference>
<accession>A0A1F6CAR6</accession>
<evidence type="ECO:0000256" key="5">
    <source>
        <dbReference type="HAMAP-Rule" id="MF_00378"/>
    </source>
</evidence>
<evidence type="ECO:0000256" key="4">
    <source>
        <dbReference type="ARBA" id="ARBA00022839"/>
    </source>
</evidence>
<evidence type="ECO:0000256" key="3">
    <source>
        <dbReference type="ARBA" id="ARBA00022801"/>
    </source>
</evidence>
<feature type="domain" description="Exonuclease VII large subunit C-terminal" evidence="7">
    <location>
        <begin position="121"/>
        <end position="337"/>
    </location>
</feature>
<sequence length="400" mass="42941">MADRPYSVSEITQVIKGVLEQALPPVWVTGEISQYTHHTSGHRYFTLKDEAAQIKCVMFRGHGRLSFAPEAGMQVFAYGTVSVYERNGQHQLYVSQMSPAGAGAAAAALGQLRERLAAEGLFDEARKRPLPGFPACVGAVTSPTGAAIRDIATVIGRRAPWVRVVLAPARVQGEGAALEVVRAVEALNAWGGADVLIVGRGGGAAEDLSAFNDERVVRAIFGSRLPVVSAVGHEIDVTLSDLAADRRAATPSAAAELAVPDRGDLARRVADLLGRSREAVERMLEVDEQLVTGATASYGLRRFVDSLDQHAQRIDDIESDLRDHLVDGLKDRMRAYRDLTGLLGTLSPLGTLTRGYSICQRLPDGRVVRDSAEVEVGGRVRVRFAKGEAICAVEEKTPLS</sequence>
<evidence type="ECO:0000313" key="10">
    <source>
        <dbReference type="Proteomes" id="UP000178606"/>
    </source>
</evidence>
<dbReference type="Pfam" id="PF02601">
    <property type="entry name" value="Exonuc_VII_L"/>
    <property type="match status" value="1"/>
</dbReference>
<dbReference type="GO" id="GO:0003676">
    <property type="term" value="F:nucleic acid binding"/>
    <property type="evidence" value="ECO:0007669"/>
    <property type="project" value="InterPro"/>
</dbReference>
<comment type="similarity">
    <text evidence="5 6">Belongs to the XseA family.</text>
</comment>